<keyword evidence="2" id="KW-1185">Reference proteome</keyword>
<proteinExistence type="predicted"/>
<protein>
    <submittedName>
        <fullName evidence="1">Uncharacterized protein</fullName>
    </submittedName>
</protein>
<reference evidence="1 2" key="1">
    <citation type="journal article" date="2023" name="Insect Mol. Biol.">
        <title>Genome sequencing provides insights into the evolution of gene families encoding plant cell wall-degrading enzymes in longhorned beetles.</title>
        <authorList>
            <person name="Shin N.R."/>
            <person name="Okamura Y."/>
            <person name="Kirsch R."/>
            <person name="Pauchet Y."/>
        </authorList>
    </citation>
    <scope>NUCLEOTIDE SEQUENCE [LARGE SCALE GENOMIC DNA]</scope>
    <source>
        <strain evidence="1">EAD_L_NR</strain>
    </source>
</reference>
<sequence length="127" mass="14673">MNVPEAILKEAASVASNTSVNIGMSKIGSKRMVTEDVLLAYMNQLSARFSPNSLWAKWSMLKSCLEIKESVQIRRFQKVIAFLKRKNERYIPRKYRRAGPARTHSFEEIYTIIFESKKQKASRAEQD</sequence>
<comment type="caution">
    <text evidence="1">The sequence shown here is derived from an EMBL/GenBank/DDBJ whole genome shotgun (WGS) entry which is preliminary data.</text>
</comment>
<gene>
    <name evidence="1" type="ORF">NQ315_017392</name>
</gene>
<dbReference type="EMBL" id="JANEYG010000066">
    <property type="protein sequence ID" value="KAJ8914693.1"/>
    <property type="molecule type" value="Genomic_DNA"/>
</dbReference>
<dbReference type="Proteomes" id="UP001159042">
    <property type="component" value="Unassembled WGS sequence"/>
</dbReference>
<evidence type="ECO:0000313" key="2">
    <source>
        <dbReference type="Proteomes" id="UP001159042"/>
    </source>
</evidence>
<evidence type="ECO:0000313" key="1">
    <source>
        <dbReference type="EMBL" id="KAJ8914693.1"/>
    </source>
</evidence>
<name>A0AAV8VKF7_9CUCU</name>
<dbReference type="AlphaFoldDB" id="A0AAV8VKF7"/>
<accession>A0AAV8VKF7</accession>
<organism evidence="1 2">
    <name type="scientific">Exocentrus adspersus</name>
    <dbReference type="NCBI Taxonomy" id="1586481"/>
    <lineage>
        <taxon>Eukaryota</taxon>
        <taxon>Metazoa</taxon>
        <taxon>Ecdysozoa</taxon>
        <taxon>Arthropoda</taxon>
        <taxon>Hexapoda</taxon>
        <taxon>Insecta</taxon>
        <taxon>Pterygota</taxon>
        <taxon>Neoptera</taxon>
        <taxon>Endopterygota</taxon>
        <taxon>Coleoptera</taxon>
        <taxon>Polyphaga</taxon>
        <taxon>Cucujiformia</taxon>
        <taxon>Chrysomeloidea</taxon>
        <taxon>Cerambycidae</taxon>
        <taxon>Lamiinae</taxon>
        <taxon>Acanthocinini</taxon>
        <taxon>Exocentrus</taxon>
    </lineage>
</organism>